<dbReference type="EMBL" id="AP018205">
    <property type="protein sequence ID" value="BAY59787.1"/>
    <property type="molecule type" value="Genomic_DNA"/>
</dbReference>
<accession>A0A1Z4JSW3</accession>
<geneLocation type="plasmid" evidence="1">
    <name>plasmid2</name>
</geneLocation>
<sequence length="173" mass="19816">MSHFATISTQLNNRDALIEGLRALLTEKGIAAEVEVHDHPTALISDYDRRNQAQAEIIIRRQHLHTPQRQAQLDVGFRWNEQQDCFALVADAWDFNQNALGLAFLRTQRQKGTLSPIEHFREEVQFHHDEAVIQHNYPAHLWTREDVVLDDGSIETTLTQVVQISSETVGSAW</sequence>
<dbReference type="AlphaFoldDB" id="A0A1Z4JSW3"/>
<dbReference type="InterPro" id="IPR009666">
    <property type="entry name" value="Uncharacterised_Ycf35"/>
</dbReference>
<proteinExistence type="predicted"/>
<keyword evidence="1" id="KW-0614">Plasmid</keyword>
<name>A0A1Z4JSW3_LEPBY</name>
<organism evidence="1 2">
    <name type="scientific">Leptolyngbya boryana NIES-2135</name>
    <dbReference type="NCBI Taxonomy" id="1973484"/>
    <lineage>
        <taxon>Bacteria</taxon>
        <taxon>Bacillati</taxon>
        <taxon>Cyanobacteriota</taxon>
        <taxon>Cyanophyceae</taxon>
        <taxon>Leptolyngbyales</taxon>
        <taxon>Leptolyngbyaceae</taxon>
        <taxon>Leptolyngbya group</taxon>
        <taxon>Leptolyngbya</taxon>
    </lineage>
</organism>
<reference evidence="1 2" key="1">
    <citation type="submission" date="2017-06" db="EMBL/GenBank/DDBJ databases">
        <title>Genome sequencing of cyanobaciteial culture collection at National Institute for Environmental Studies (NIES).</title>
        <authorList>
            <person name="Hirose Y."/>
            <person name="Shimura Y."/>
            <person name="Fujisawa T."/>
            <person name="Nakamura Y."/>
            <person name="Kawachi M."/>
        </authorList>
    </citation>
    <scope>NUCLEOTIDE SEQUENCE [LARGE SCALE GENOMIC DNA]</scope>
    <source>
        <strain evidence="1 2">NIES-2135</strain>
        <plasmid evidence="2">Plasmid Plasmid2 dna</plasmid>
    </source>
</reference>
<keyword evidence="2" id="KW-1185">Reference proteome</keyword>
<dbReference type="Pfam" id="PF06868">
    <property type="entry name" value="DUF1257"/>
    <property type="match status" value="1"/>
</dbReference>
<protein>
    <submittedName>
        <fullName evidence="1">Uncharacterized protein</fullName>
    </submittedName>
</protein>
<gene>
    <name evidence="1" type="ORF">NIES2135_66640</name>
</gene>
<evidence type="ECO:0000313" key="1">
    <source>
        <dbReference type="EMBL" id="BAY59787.1"/>
    </source>
</evidence>
<dbReference type="Proteomes" id="UP000217895">
    <property type="component" value="Plasmid Plasmid2 dna"/>
</dbReference>
<evidence type="ECO:0000313" key="2">
    <source>
        <dbReference type="Proteomes" id="UP000217895"/>
    </source>
</evidence>